<protein>
    <submittedName>
        <fullName evidence="1">DNA polymerase III chi subunit</fullName>
    </submittedName>
</protein>
<gene>
    <name evidence="1" type="ORF">EDC23_1530</name>
</gene>
<dbReference type="OrthoDB" id="5297568at2"/>
<sequence>MTRVDFYIVEDNRAQARQRLACRLAEKAYTLNHTVYIHADDRQQAEQLDQLLWTFRDGSFIPHSLQDDKVASQAAIVIGCDDEPKEHNQVLINLGETVPPFFSRFERVAELITGDEQARQAGRERFRFYRDRGYELNTHNLDDKAS</sequence>
<dbReference type="GO" id="GO:0032298">
    <property type="term" value="P:positive regulation of DNA-templated DNA replication initiation"/>
    <property type="evidence" value="ECO:0007669"/>
    <property type="project" value="TreeGrafter"/>
</dbReference>
<dbReference type="GO" id="GO:0006260">
    <property type="term" value="P:DNA replication"/>
    <property type="evidence" value="ECO:0007669"/>
    <property type="project" value="InterPro"/>
</dbReference>
<evidence type="ECO:0000313" key="2">
    <source>
        <dbReference type="Proteomes" id="UP000294914"/>
    </source>
</evidence>
<dbReference type="InterPro" id="IPR007459">
    <property type="entry name" value="DNA_pol3_chi"/>
</dbReference>
<dbReference type="SUPFAM" id="SSF102400">
    <property type="entry name" value="DNA polymerase III chi subunit"/>
    <property type="match status" value="1"/>
</dbReference>
<accession>A0A4R8ILG5</accession>
<dbReference type="PANTHER" id="PTHR38767">
    <property type="entry name" value="DNA POLYMERASE III SUBUNIT CHI"/>
    <property type="match status" value="1"/>
</dbReference>
<dbReference type="AlphaFoldDB" id="A0A4R8ILG5"/>
<dbReference type="RefSeq" id="WP_134082916.1">
    <property type="nucleotide sequence ID" value="NZ_SOQX01000003.1"/>
</dbReference>
<comment type="caution">
    <text evidence="1">The sequence shown here is derived from an EMBL/GenBank/DDBJ whole genome shotgun (WGS) entry which is preliminary data.</text>
</comment>
<dbReference type="GO" id="GO:0003887">
    <property type="term" value="F:DNA-directed DNA polymerase activity"/>
    <property type="evidence" value="ECO:0007669"/>
    <property type="project" value="InterPro"/>
</dbReference>
<name>A0A4R8ILG5_9GAMM</name>
<organism evidence="1 2">
    <name type="scientific">Thiohalophilus thiocyanatoxydans</name>
    <dbReference type="NCBI Taxonomy" id="381308"/>
    <lineage>
        <taxon>Bacteria</taxon>
        <taxon>Pseudomonadati</taxon>
        <taxon>Pseudomonadota</taxon>
        <taxon>Gammaproteobacteria</taxon>
        <taxon>Thiohalomonadales</taxon>
        <taxon>Thiohalophilaceae</taxon>
        <taxon>Thiohalophilus</taxon>
    </lineage>
</organism>
<dbReference type="PANTHER" id="PTHR38767:SF1">
    <property type="entry name" value="DNA POLYMERASE III SUBUNIT CHI"/>
    <property type="match status" value="1"/>
</dbReference>
<keyword evidence="2" id="KW-1185">Reference proteome</keyword>
<evidence type="ECO:0000313" key="1">
    <source>
        <dbReference type="EMBL" id="TDY01641.1"/>
    </source>
</evidence>
<proteinExistence type="predicted"/>
<reference evidence="1 2" key="1">
    <citation type="submission" date="2019-03" db="EMBL/GenBank/DDBJ databases">
        <title>Genomic Encyclopedia of Type Strains, Phase IV (KMG-IV): sequencing the most valuable type-strain genomes for metagenomic binning, comparative biology and taxonomic classification.</title>
        <authorList>
            <person name="Goeker M."/>
        </authorList>
    </citation>
    <scope>NUCLEOTIDE SEQUENCE [LARGE SCALE GENOMIC DNA]</scope>
    <source>
        <strain evidence="1 2">DSM 16326</strain>
    </source>
</reference>
<dbReference type="Pfam" id="PF04364">
    <property type="entry name" value="DNA_pol3_chi"/>
    <property type="match status" value="1"/>
</dbReference>
<dbReference type="Proteomes" id="UP000294914">
    <property type="component" value="Unassembled WGS sequence"/>
</dbReference>
<dbReference type="GO" id="GO:0003677">
    <property type="term" value="F:DNA binding"/>
    <property type="evidence" value="ECO:0007669"/>
    <property type="project" value="InterPro"/>
</dbReference>
<dbReference type="EMBL" id="SOQX01000003">
    <property type="protein sequence ID" value="TDY01641.1"/>
    <property type="molecule type" value="Genomic_DNA"/>
</dbReference>
<dbReference type="Gene3D" id="3.40.50.10110">
    <property type="entry name" value="DNA polymerase III subunit chi"/>
    <property type="match status" value="1"/>
</dbReference>
<dbReference type="InterPro" id="IPR036768">
    <property type="entry name" value="PolIII_chi_sf"/>
</dbReference>